<dbReference type="GO" id="GO:0051301">
    <property type="term" value="P:cell division"/>
    <property type="evidence" value="ECO:0007669"/>
    <property type="project" value="UniProtKB-KW"/>
</dbReference>
<evidence type="ECO:0000256" key="3">
    <source>
        <dbReference type="ARBA" id="ARBA00022840"/>
    </source>
</evidence>
<reference evidence="5 6" key="1">
    <citation type="journal article" date="2016" name="Nat. Commun.">
        <title>Thousands of microbial genomes shed light on interconnected biogeochemical processes in an aquifer system.</title>
        <authorList>
            <person name="Anantharaman K."/>
            <person name="Brown C.T."/>
            <person name="Hug L.A."/>
            <person name="Sharon I."/>
            <person name="Castelle C.J."/>
            <person name="Probst A.J."/>
            <person name="Thomas B.C."/>
            <person name="Singh A."/>
            <person name="Wilkins M.J."/>
            <person name="Karaoz U."/>
            <person name="Brodie E.L."/>
            <person name="Williams K.H."/>
            <person name="Hubbard S.S."/>
            <person name="Banfield J.F."/>
        </authorList>
    </citation>
    <scope>NUCLEOTIDE SEQUENCE [LARGE SCALE GENOMIC DNA]</scope>
</reference>
<dbReference type="GO" id="GO:0022857">
    <property type="term" value="F:transmembrane transporter activity"/>
    <property type="evidence" value="ECO:0007669"/>
    <property type="project" value="TreeGrafter"/>
</dbReference>
<name>A0A1G2HIS7_9BACT</name>
<evidence type="ECO:0000313" key="6">
    <source>
        <dbReference type="Proteomes" id="UP000176770"/>
    </source>
</evidence>
<dbReference type="Pfam" id="PF00005">
    <property type="entry name" value="ABC_tran"/>
    <property type="match status" value="1"/>
</dbReference>
<keyword evidence="2" id="KW-0547">Nucleotide-binding</keyword>
<dbReference type="PANTHER" id="PTHR24220:SF470">
    <property type="entry name" value="CELL DIVISION ATP-BINDING PROTEIN FTSE"/>
    <property type="match status" value="1"/>
</dbReference>
<evidence type="ECO:0000259" key="4">
    <source>
        <dbReference type="PROSITE" id="PS50893"/>
    </source>
</evidence>
<keyword evidence="5" id="KW-0131">Cell cycle</keyword>
<dbReference type="FunFam" id="3.40.50.300:FF:000056">
    <property type="entry name" value="Cell division ATP-binding protein FtsE"/>
    <property type="match status" value="1"/>
</dbReference>
<gene>
    <name evidence="5" type="ORF">A3F94_03120</name>
</gene>
<keyword evidence="3 5" id="KW-0067">ATP-binding</keyword>
<dbReference type="InterPro" id="IPR017871">
    <property type="entry name" value="ABC_transporter-like_CS"/>
</dbReference>
<dbReference type="GO" id="GO:0005524">
    <property type="term" value="F:ATP binding"/>
    <property type="evidence" value="ECO:0007669"/>
    <property type="project" value="UniProtKB-KW"/>
</dbReference>
<proteinExistence type="inferred from homology"/>
<sequence>MLIFQEVTRSYPPDTTALDNASFEIKAGEFVSLVGRSGAGKSTILRLLLREEQPSAGKVFFQGIDIGTFNNKELPLYRRKVASIFQDYKLLSSKNVFENVAFAMEAAGRTNKEIFEDVPAALDVVGLSGKEARFPHELSGGEKQRVAIARALVQRPEILAADEPTGNLDPVYTWDIANLLLKINGLGTAVILATHDEMVINAIKRRVIALHDGKIISDQQKGTYKIK</sequence>
<comment type="similarity">
    <text evidence="1">Belongs to the ABC transporter superfamily.</text>
</comment>
<dbReference type="InterPro" id="IPR003593">
    <property type="entry name" value="AAA+_ATPase"/>
</dbReference>
<evidence type="ECO:0000256" key="1">
    <source>
        <dbReference type="ARBA" id="ARBA00005417"/>
    </source>
</evidence>
<comment type="caution">
    <text evidence="5">The sequence shown here is derived from an EMBL/GenBank/DDBJ whole genome shotgun (WGS) entry which is preliminary data.</text>
</comment>
<dbReference type="InterPro" id="IPR015854">
    <property type="entry name" value="ABC_transpr_LolD-like"/>
</dbReference>
<dbReference type="GO" id="GO:0005886">
    <property type="term" value="C:plasma membrane"/>
    <property type="evidence" value="ECO:0007669"/>
    <property type="project" value="TreeGrafter"/>
</dbReference>
<dbReference type="SMART" id="SM00382">
    <property type="entry name" value="AAA"/>
    <property type="match status" value="1"/>
</dbReference>
<keyword evidence="5" id="KW-0132">Cell division</keyword>
<evidence type="ECO:0000256" key="2">
    <source>
        <dbReference type="ARBA" id="ARBA00022741"/>
    </source>
</evidence>
<dbReference type="Proteomes" id="UP000176770">
    <property type="component" value="Unassembled WGS sequence"/>
</dbReference>
<dbReference type="PROSITE" id="PS50893">
    <property type="entry name" value="ABC_TRANSPORTER_2"/>
    <property type="match status" value="1"/>
</dbReference>
<dbReference type="InterPro" id="IPR027417">
    <property type="entry name" value="P-loop_NTPase"/>
</dbReference>
<organism evidence="5 6">
    <name type="scientific">Candidatus Spechtbacteria bacterium RIFCSPLOWO2_12_FULL_38_22</name>
    <dbReference type="NCBI Taxonomy" id="1802165"/>
    <lineage>
        <taxon>Bacteria</taxon>
        <taxon>Candidatus Spechtiibacteriota</taxon>
    </lineage>
</organism>
<protein>
    <submittedName>
        <fullName evidence="5">Cell division ATP-binding protein FtsE</fullName>
    </submittedName>
</protein>
<accession>A0A1G2HIS7</accession>
<dbReference type="PANTHER" id="PTHR24220">
    <property type="entry name" value="IMPORT ATP-BINDING PROTEIN"/>
    <property type="match status" value="1"/>
</dbReference>
<dbReference type="GO" id="GO:0016887">
    <property type="term" value="F:ATP hydrolysis activity"/>
    <property type="evidence" value="ECO:0007669"/>
    <property type="project" value="InterPro"/>
</dbReference>
<dbReference type="STRING" id="1802165.A3F94_03120"/>
<dbReference type="SUPFAM" id="SSF52540">
    <property type="entry name" value="P-loop containing nucleoside triphosphate hydrolases"/>
    <property type="match status" value="1"/>
</dbReference>
<dbReference type="EMBL" id="MHOK01000007">
    <property type="protein sequence ID" value="OGZ62131.1"/>
    <property type="molecule type" value="Genomic_DNA"/>
</dbReference>
<evidence type="ECO:0000313" key="5">
    <source>
        <dbReference type="EMBL" id="OGZ62131.1"/>
    </source>
</evidence>
<feature type="domain" description="ABC transporter" evidence="4">
    <location>
        <begin position="2"/>
        <end position="226"/>
    </location>
</feature>
<dbReference type="Gene3D" id="3.40.50.300">
    <property type="entry name" value="P-loop containing nucleotide triphosphate hydrolases"/>
    <property type="match status" value="1"/>
</dbReference>
<dbReference type="AlphaFoldDB" id="A0A1G2HIS7"/>
<dbReference type="PROSITE" id="PS00211">
    <property type="entry name" value="ABC_TRANSPORTER_1"/>
    <property type="match status" value="1"/>
</dbReference>
<dbReference type="InterPro" id="IPR003439">
    <property type="entry name" value="ABC_transporter-like_ATP-bd"/>
</dbReference>